<accession>A0ACB9N957</accession>
<reference evidence="1 2" key="1">
    <citation type="journal article" date="2022" name="DNA Res.">
        <title>Chromosomal-level genome assembly of the orchid tree Bauhinia variegata (Leguminosae; Cercidoideae) supports the allotetraploid origin hypothesis of Bauhinia.</title>
        <authorList>
            <person name="Zhong Y."/>
            <person name="Chen Y."/>
            <person name="Zheng D."/>
            <person name="Pang J."/>
            <person name="Liu Y."/>
            <person name="Luo S."/>
            <person name="Meng S."/>
            <person name="Qian L."/>
            <person name="Wei D."/>
            <person name="Dai S."/>
            <person name="Zhou R."/>
        </authorList>
    </citation>
    <scope>NUCLEOTIDE SEQUENCE [LARGE SCALE GENOMIC DNA]</scope>
    <source>
        <strain evidence="1">BV-YZ2020</strain>
    </source>
</reference>
<proteinExistence type="predicted"/>
<organism evidence="1 2">
    <name type="scientific">Bauhinia variegata</name>
    <name type="common">Purple orchid tree</name>
    <name type="synonym">Phanera variegata</name>
    <dbReference type="NCBI Taxonomy" id="167791"/>
    <lineage>
        <taxon>Eukaryota</taxon>
        <taxon>Viridiplantae</taxon>
        <taxon>Streptophyta</taxon>
        <taxon>Embryophyta</taxon>
        <taxon>Tracheophyta</taxon>
        <taxon>Spermatophyta</taxon>
        <taxon>Magnoliopsida</taxon>
        <taxon>eudicotyledons</taxon>
        <taxon>Gunneridae</taxon>
        <taxon>Pentapetalae</taxon>
        <taxon>rosids</taxon>
        <taxon>fabids</taxon>
        <taxon>Fabales</taxon>
        <taxon>Fabaceae</taxon>
        <taxon>Cercidoideae</taxon>
        <taxon>Cercideae</taxon>
        <taxon>Bauhiniinae</taxon>
        <taxon>Bauhinia</taxon>
    </lineage>
</organism>
<evidence type="ECO:0000313" key="1">
    <source>
        <dbReference type="EMBL" id="KAI4332284.1"/>
    </source>
</evidence>
<dbReference type="Proteomes" id="UP000828941">
    <property type="component" value="Chromosome 7"/>
</dbReference>
<evidence type="ECO:0000313" key="2">
    <source>
        <dbReference type="Proteomes" id="UP000828941"/>
    </source>
</evidence>
<sequence length="2002" mass="227890">MAEVGISVAAKVAEYLVQPVIRLGQYLFCANKFLKNLEDKKKDLMSTRDIVLKRVEEAKRKTERIEDVVHKWLTEVQTLLEEVEKLEQQVKANNGCFQGRCLTWRRYHLCKEMVEKTKLMIEFDKESNFKTFARLATLPGIEYSSIEGFTFFESTKLAYAQLWEALQDDGVYRIALFGLGGSGKTTLVMEVGKKAKESNLFDRIVAVTVSQTPNVRNIQGQMADMLNFKLEEETEKGRAQRLHMRLKEEKRILIIVDDVWGEFNLKDIGIASDICDSGSCKIILTSRRQQVCTLMDCQKKIRLDLLNEAEAWALFKKHAHLDNQSSLSLLSSVGQDVARECKGLPIAIQAVGRSLKGQSIHEWKIALENLRSSKPVDVEDGQGDAFSCLKLSYDYLKEENKLLFLICCIFPEDYAISNEDLIRCVVGLGVYGEYQSFDLARSQVMVGIDKLVDSCFLMHSKGWWGDKVLKMHDLVRDLGLWIASKEGRTITVNLSNDLNFLTGDGVINDQFAVSSWYGQTNQISTLFVAAKLEILWIETGGSLNLSSASFDGLQGLRVMVLKSKGKYDLTSYDLSLPPSIESLTNLRTLCLREWNLGDISFVVKLKKLEVLELKSCVINELPNEIGNLNKLKLLDLSKCNILSENYEAIEELSEIEELYVTGAQYAEDVWRNPSPSFVDNVAVTKLQRYVIEFDGPRDWFSRTINKDLIRRALYFESIHISSLSASIKNLLQKAEYVDFDIFHGDCQNFVPNVVRAVGGMKDLVVLIIESCLEMECFVDATSNQVDVELPMLVGLHLGNMKNLKEVCRGPPPVGFFEKLEELYIEDCEQLHSIFPREFKLPKLKILKIFRCEVAVLFSVSVAQSLSQLEELVINLCGELKHIIAEQEDGGDTNTGKEIVPASHNSHLILPNMKSLFVLSCPKLESICPMSCLGGLEKLEEIVLRDDSQLKYVFGQYDQRAHSSHQKNSRIQFPMLEALTLNSLDNLRGICPEKYHLSCPSFKTLRVRNCKNLTVLCIMIGMETGLLHLQGVSLEESQQKHLIFEFELDLDRLPKLTSTWKVSTPRQSLCLLHNCISSPFQGVSLEESQQKHLIFKFEKLKSIWTVSTLRQSLCLQYLQKLNVAKCDKLKCLFPIIVSKSLPELTSLRVHKCEELEEIMDENNEHKNLSDAQVCFPKLKLIQISFCRKLKSLLPVACARILPQLSVLDISHAEKLKVVFSKSSEEGISNEQEIMIPNLEELKFIKLPSFVGICPGFKLHDMNLVKMVVDGCPKFAPIINTTQEDPQPCKQFGLHTSANSQKISEEQEKNGIWSVKCMYLKQLQCLKYVGEEPTSVSLKNLICLRVSGCRKLKTVFCAGVIRSICLPQLKYLYVENCEELKQIISNQAQEGSSTYTSIVHSQQVYLPKLVYLWIWRCSKLKSVFSVSMVKHLPELGHMEIRKCSQLEQVFCCPSEDNGGVAMKVNLLPKLKGLVLRGLPSLTHILRDSNQLQFPALRHFTVEGCSNFSPDSFQLPLQCYSSGPYNETREVYEDLYREFLHSNYDSKSEKVTEKNKRDIVNKSKFSIYLQEKGVPWIACFQRVVTECGGCDFRHNLDADLFIKGTKIWHEANVRKLYTKEAADIILRTHLNDLPESIPSGASFVYFKNYFVNESDLFHILKKLQNATLLQRHKFLWSGVLHSVLPVKSRLKRIFKSEKSSTCFLCSQAPETVDHLFLQCSFVRSLWFTSPWGLQTDHYSGLRMSCWFNFLTNHSKELLLYASVMMDKVWDERNRIAYASNSNSPDILRVANSILVTYFEMKSKLLPDMQDVVDVIRCPDGWFQAYFDVAMTEEESWAAALLLNHEGNLIGARTRKLSTKFLLEQEALALELAVELACDVVPKSNISLEGGERVISILHDYRIVELDYKFWYLEPILMDVREKLGSMGDWKGECICRNINWVASNAAKWAAFNNSEGDVLNSVPAIEVLSKKDFASSFFTNDDDEHVHRSDTSCTPDQSRALHGRN</sequence>
<dbReference type="EMBL" id="CM039432">
    <property type="protein sequence ID" value="KAI4332284.1"/>
    <property type="molecule type" value="Genomic_DNA"/>
</dbReference>
<comment type="caution">
    <text evidence="1">The sequence shown here is derived from an EMBL/GenBank/DDBJ whole genome shotgun (WGS) entry which is preliminary data.</text>
</comment>
<gene>
    <name evidence="1" type="ORF">L6164_017207</name>
</gene>
<keyword evidence="2" id="KW-1185">Reference proteome</keyword>
<protein>
    <submittedName>
        <fullName evidence="1">Uncharacterized protein</fullName>
    </submittedName>
</protein>
<name>A0ACB9N957_BAUVA</name>